<dbReference type="InterPro" id="IPR036390">
    <property type="entry name" value="WH_DNA-bd_sf"/>
</dbReference>
<dbReference type="GO" id="GO:0003677">
    <property type="term" value="F:DNA binding"/>
    <property type="evidence" value="ECO:0007669"/>
    <property type="project" value="UniProtKB-KW"/>
</dbReference>
<dbReference type="RefSeq" id="WP_281872352.1">
    <property type="nucleotide sequence ID" value="NZ_BSBO01000005.1"/>
</dbReference>
<dbReference type="CDD" id="cd08434">
    <property type="entry name" value="PBP2_GltC_like"/>
    <property type="match status" value="1"/>
</dbReference>
<dbReference type="GO" id="GO:0032993">
    <property type="term" value="C:protein-DNA complex"/>
    <property type="evidence" value="ECO:0007669"/>
    <property type="project" value="TreeGrafter"/>
</dbReference>
<evidence type="ECO:0000259" key="5">
    <source>
        <dbReference type="PROSITE" id="PS50931"/>
    </source>
</evidence>
<name>A0A9W6C908_9FIRM</name>
<reference evidence="6 7" key="1">
    <citation type="journal article" date="2023" name="Int. J. Syst. Evol. Microbiol.">
        <title>Sellimonas catena sp. nov., isolated from human faeces.</title>
        <authorList>
            <person name="Hisatomi A."/>
            <person name="Ohkuma M."/>
            <person name="Sakamoto M."/>
        </authorList>
    </citation>
    <scope>NUCLEOTIDE SEQUENCE [LARGE SCALE GENOMIC DNA]</scope>
    <source>
        <strain evidence="6 7">12EGH17</strain>
    </source>
</reference>
<dbReference type="AlphaFoldDB" id="A0A9W6C908"/>
<dbReference type="InterPro" id="IPR005119">
    <property type="entry name" value="LysR_subst-bd"/>
</dbReference>
<dbReference type="FunFam" id="1.10.10.10:FF:000001">
    <property type="entry name" value="LysR family transcriptional regulator"/>
    <property type="match status" value="1"/>
</dbReference>
<dbReference type="PRINTS" id="PR00039">
    <property type="entry name" value="HTHLYSR"/>
</dbReference>
<feature type="domain" description="HTH lysR-type" evidence="5">
    <location>
        <begin position="1"/>
        <end position="58"/>
    </location>
</feature>
<evidence type="ECO:0000313" key="6">
    <source>
        <dbReference type="EMBL" id="GLG03586.1"/>
    </source>
</evidence>
<protein>
    <submittedName>
        <fullName evidence="6">LysR family transcriptional regulator</fullName>
    </submittedName>
</protein>
<accession>A0A9W6C908</accession>
<dbReference type="SUPFAM" id="SSF53850">
    <property type="entry name" value="Periplasmic binding protein-like II"/>
    <property type="match status" value="1"/>
</dbReference>
<dbReference type="Pfam" id="PF00126">
    <property type="entry name" value="HTH_1"/>
    <property type="match status" value="1"/>
</dbReference>
<comment type="caution">
    <text evidence="6">The sequence shown here is derived from an EMBL/GenBank/DDBJ whole genome shotgun (WGS) entry which is preliminary data.</text>
</comment>
<dbReference type="SUPFAM" id="SSF46785">
    <property type="entry name" value="Winged helix' DNA-binding domain"/>
    <property type="match status" value="1"/>
</dbReference>
<dbReference type="EMBL" id="BSBO01000005">
    <property type="protein sequence ID" value="GLG03586.1"/>
    <property type="molecule type" value="Genomic_DNA"/>
</dbReference>
<dbReference type="PROSITE" id="PS50931">
    <property type="entry name" value="HTH_LYSR"/>
    <property type="match status" value="1"/>
</dbReference>
<gene>
    <name evidence="6" type="ORF">Selli1_07600</name>
</gene>
<proteinExistence type="inferred from homology"/>
<evidence type="ECO:0000256" key="3">
    <source>
        <dbReference type="ARBA" id="ARBA00023125"/>
    </source>
</evidence>
<keyword evidence="2" id="KW-0805">Transcription regulation</keyword>
<keyword evidence="3" id="KW-0238">DNA-binding</keyword>
<evidence type="ECO:0000256" key="4">
    <source>
        <dbReference type="ARBA" id="ARBA00023163"/>
    </source>
</evidence>
<dbReference type="PANTHER" id="PTHR30346:SF28">
    <property type="entry name" value="HTH-TYPE TRANSCRIPTIONAL REGULATOR CYNR"/>
    <property type="match status" value="1"/>
</dbReference>
<dbReference type="Proteomes" id="UP001145145">
    <property type="component" value="Unassembled WGS sequence"/>
</dbReference>
<sequence>MNLFYLRYFVTLAHVQHYTKAAAQLCISQPNLSHAIAQLEQELGVPLFEKSGRNTTLTRFGEEFLDCAEHTLSTLDAGMESIRRSARGEGLIRLGLLRTLGVEFVPRLASAFLKAHPDLDLQFTFHTGVTQSLLDGLSKRKYDLVFCSQPPDRLNFTAVPVQKQDLVLIVPKGHPLASRHTVDLAETATYPQIFFDKSSGIRAVVDQMFSDINTEPKIAYETEEDQVIAGLTAQGFGIAVVPYMDLLLKLDLKILQINTPACERNLFMVNDSRIFLPPCVQHFRQFVLDSTVLPGQELI</sequence>
<dbReference type="InterPro" id="IPR000847">
    <property type="entry name" value="LysR_HTH_N"/>
</dbReference>
<keyword evidence="7" id="KW-1185">Reference proteome</keyword>
<dbReference type="Gene3D" id="1.10.10.10">
    <property type="entry name" value="Winged helix-like DNA-binding domain superfamily/Winged helix DNA-binding domain"/>
    <property type="match status" value="1"/>
</dbReference>
<dbReference type="GO" id="GO:0003700">
    <property type="term" value="F:DNA-binding transcription factor activity"/>
    <property type="evidence" value="ECO:0007669"/>
    <property type="project" value="InterPro"/>
</dbReference>
<keyword evidence="4" id="KW-0804">Transcription</keyword>
<dbReference type="Gene3D" id="3.40.190.290">
    <property type="match status" value="1"/>
</dbReference>
<evidence type="ECO:0000256" key="1">
    <source>
        <dbReference type="ARBA" id="ARBA00009437"/>
    </source>
</evidence>
<dbReference type="Pfam" id="PF03466">
    <property type="entry name" value="LysR_substrate"/>
    <property type="match status" value="1"/>
</dbReference>
<comment type="similarity">
    <text evidence="1">Belongs to the LysR transcriptional regulatory family.</text>
</comment>
<dbReference type="PANTHER" id="PTHR30346">
    <property type="entry name" value="TRANSCRIPTIONAL DUAL REGULATOR HCAR-RELATED"/>
    <property type="match status" value="1"/>
</dbReference>
<organism evidence="6 7">
    <name type="scientific">Sellimonas catena</name>
    <dbReference type="NCBI Taxonomy" id="2994035"/>
    <lineage>
        <taxon>Bacteria</taxon>
        <taxon>Bacillati</taxon>
        <taxon>Bacillota</taxon>
        <taxon>Clostridia</taxon>
        <taxon>Lachnospirales</taxon>
        <taxon>Lachnospiraceae</taxon>
        <taxon>Sellimonas</taxon>
    </lineage>
</organism>
<evidence type="ECO:0000256" key="2">
    <source>
        <dbReference type="ARBA" id="ARBA00023015"/>
    </source>
</evidence>
<evidence type="ECO:0000313" key="7">
    <source>
        <dbReference type="Proteomes" id="UP001145145"/>
    </source>
</evidence>
<dbReference type="InterPro" id="IPR036388">
    <property type="entry name" value="WH-like_DNA-bd_sf"/>
</dbReference>